<keyword evidence="8" id="KW-1185">Reference proteome</keyword>
<dbReference type="HOGENOM" id="CLU_263894_0_0_10"/>
<keyword evidence="3 6" id="KW-0812">Transmembrane</keyword>
<dbReference type="GO" id="GO:0012505">
    <property type="term" value="C:endomembrane system"/>
    <property type="evidence" value="ECO:0007669"/>
    <property type="project" value="UniProtKB-SubCell"/>
</dbReference>
<feature type="transmembrane region" description="Helical" evidence="6">
    <location>
        <begin position="681"/>
        <end position="703"/>
    </location>
</feature>
<evidence type="ECO:0000256" key="4">
    <source>
        <dbReference type="ARBA" id="ARBA00022989"/>
    </source>
</evidence>
<feature type="transmembrane region" description="Helical" evidence="6">
    <location>
        <begin position="656"/>
        <end position="675"/>
    </location>
</feature>
<dbReference type="RefSeq" id="WP_014796837.1">
    <property type="nucleotide sequence ID" value="NC_018018.1"/>
</dbReference>
<keyword evidence="5 6" id="KW-0472">Membrane</keyword>
<dbReference type="eggNOG" id="COG4399">
    <property type="taxonomic scope" value="Bacteria"/>
</dbReference>
<evidence type="ECO:0008006" key="9">
    <source>
        <dbReference type="Google" id="ProtNLM"/>
    </source>
</evidence>
<accession>I4AHE4</accession>
<evidence type="ECO:0000256" key="6">
    <source>
        <dbReference type="SAM" id="Phobius"/>
    </source>
</evidence>
<name>I4AHE4_BERLS</name>
<evidence type="ECO:0000256" key="1">
    <source>
        <dbReference type="ARBA" id="ARBA00004308"/>
    </source>
</evidence>
<gene>
    <name evidence="7" type="ordered locus">Fleli_0925</name>
</gene>
<dbReference type="OrthoDB" id="9787430at2"/>
<evidence type="ECO:0000313" key="8">
    <source>
        <dbReference type="Proteomes" id="UP000006054"/>
    </source>
</evidence>
<dbReference type="EMBL" id="CP003345">
    <property type="protein sequence ID" value="AFM03379.1"/>
    <property type="molecule type" value="Genomic_DNA"/>
</dbReference>
<protein>
    <recommendedName>
        <fullName evidence="9">DUF445 family protein</fullName>
    </recommendedName>
</protein>
<dbReference type="PATRIC" id="fig|880071.3.peg.904"/>
<organism evidence="7 8">
    <name type="scientific">Bernardetia litoralis (strain ATCC 23117 / DSM 6794 / NBRC 15988 / NCIMB 1366 / Fx l1 / Sio-4)</name>
    <name type="common">Flexibacter litoralis</name>
    <dbReference type="NCBI Taxonomy" id="880071"/>
    <lineage>
        <taxon>Bacteria</taxon>
        <taxon>Pseudomonadati</taxon>
        <taxon>Bacteroidota</taxon>
        <taxon>Cytophagia</taxon>
        <taxon>Cytophagales</taxon>
        <taxon>Bernardetiaceae</taxon>
        <taxon>Bernardetia</taxon>
    </lineage>
</organism>
<dbReference type="Proteomes" id="UP000006054">
    <property type="component" value="Chromosome"/>
</dbReference>
<evidence type="ECO:0000256" key="5">
    <source>
        <dbReference type="ARBA" id="ARBA00023136"/>
    </source>
</evidence>
<comment type="similarity">
    <text evidence="2">Belongs to the UPF0754 family.</text>
</comment>
<dbReference type="InterPro" id="IPR007383">
    <property type="entry name" value="DUF445"/>
</dbReference>
<evidence type="ECO:0000313" key="7">
    <source>
        <dbReference type="EMBL" id="AFM03379.1"/>
    </source>
</evidence>
<dbReference type="KEGG" id="fli:Fleli_0925"/>
<keyword evidence="4 6" id="KW-1133">Transmembrane helix</keyword>
<dbReference type="STRING" id="880071.Fleli_0925"/>
<evidence type="ECO:0000256" key="3">
    <source>
        <dbReference type="ARBA" id="ARBA00022692"/>
    </source>
</evidence>
<dbReference type="PANTHER" id="PTHR35791:SF1">
    <property type="entry name" value="UPF0754 MEMBRANE PROTEIN YHEB"/>
    <property type="match status" value="1"/>
</dbReference>
<dbReference type="Pfam" id="PF04286">
    <property type="entry name" value="DUF445"/>
    <property type="match status" value="3"/>
</dbReference>
<reference evidence="8" key="1">
    <citation type="submission" date="2012-06" db="EMBL/GenBank/DDBJ databases">
        <title>The complete genome of Flexibacter litoralis DSM 6794.</title>
        <authorList>
            <person name="Lucas S."/>
            <person name="Copeland A."/>
            <person name="Lapidus A."/>
            <person name="Glavina del Rio T."/>
            <person name="Dalin E."/>
            <person name="Tice H."/>
            <person name="Bruce D."/>
            <person name="Goodwin L."/>
            <person name="Pitluck S."/>
            <person name="Peters L."/>
            <person name="Ovchinnikova G."/>
            <person name="Lu M."/>
            <person name="Kyrpides N."/>
            <person name="Mavromatis K."/>
            <person name="Ivanova N."/>
            <person name="Brettin T."/>
            <person name="Detter J.C."/>
            <person name="Han C."/>
            <person name="Larimer F."/>
            <person name="Land M."/>
            <person name="Hauser L."/>
            <person name="Markowitz V."/>
            <person name="Cheng J.-F."/>
            <person name="Hugenholtz P."/>
            <person name="Woyke T."/>
            <person name="Wu D."/>
            <person name="Spring S."/>
            <person name="Lang E."/>
            <person name="Kopitz M."/>
            <person name="Brambilla E."/>
            <person name="Klenk H.-P."/>
            <person name="Eisen J.A."/>
        </authorList>
    </citation>
    <scope>NUCLEOTIDE SEQUENCE [LARGE SCALE GENOMIC DNA]</scope>
    <source>
        <strain evidence="8">ATCC 23117 / DSM 6794 / NBRC 15988 / NCIMB 1366 / Sio-4</strain>
    </source>
</reference>
<comment type="subcellular location">
    <subcellularLocation>
        <location evidence="1">Endomembrane system</location>
    </subcellularLocation>
</comment>
<sequence>MVGLTYAAKALTGAFVGYITNDLAIQMLFRKRFGLGGIFLKTHHEFVLNISKLVERDILNHKTLLPQVENEDFKKVLQKTVQTYIENKLANSVSQDFRLQDIPKFKEATNIIREQAKTNLPQTLEPFLLHLSKETTLGDAISEEQWQSVSKNIVSELMAGVSEWKSLEKLVRDFTDEIGNESISSFIHSDLAQNIKNELHFLTADLHLLLEAQHKKPIENLINQTFKELEIEELVANLAERISKKRLIDILGEDKAQHLVKEILQRLQAILETEEGVKIIDVFSDFLIKTLEKEEKTIFELLDANTKATLEKFFAHQFPAILVKVIGWLYSRQRELEILIDQTFTNNVESGFKNWLVKVFVGSISQSTDIIGRITGIIDSYRRNPKEVAKELTQQVVQYLESKSIGEIVSGLKTQNTVVSLTKILRKNVSDALSRMDVMPLANLLLEKEIGEFIPTEKLIPFLLANLNKFRKDSVQTLIFNPKFSERLTKELNKRVDKVLETPLNELIAAEQRKKLAINFEKWAVEKSQNHQAEIAEFLSKNISERVNEQPLSRLISADQIEELAIKLTERANSYTIELLNSVENEEVRNYLVGVKKFPNLSEDLSKTLHKFLIQNLDTLVEGRIEEIVQLNLSQQSPETIRTMVEKFMGKELKPITALGALWGGVAGGALAAMPQINQPILHYAVPAVAYGLTGLGTNWIALQMIFKPYEKKYFPLTGKTVAVPLTPGIVITNRERFANNMGNFVGDKLMSEEGLRTSFEQSKDKILAGAKNWIQSNDYAKIYEYTEDYKAFISQKGANFGWKLLKDFGQEKTSEKESKLSNLLKKGIQPYQKFTLEDIDTSSFENTVLKYIQDDSLSSLVSETAFEQIESYLKNYETLGDALPQSVRIVLYDKIKKWISLEMDSFFEKIDSDQQVDYLIKQLNSEFAEQATERTIQNYLSKKQTHNLETKLSDYLVQQLQNTKTQTKVFEFIDKHIAAEIAGEKKIGELFNGSLLNLLTNNIDFIIQKMIETGAEWLTSNSEEVANQVYEKAYSEQKTAFIYKKAIKKTAKELATEGIPKFLLKEIESVNRLVHNEVERIGEVSLGEVGIKLNNSYLEKTVSNLLSNKTTQNAVRDLTNKLLKTLFQTKVSTFISVTDIHSLEDLQNLLQTELKLAGKHLKTHYYSNKKQLQEKPNELIIGVIESILQKNSFENQENNLTSNTALWERIDKKALHQTIEKVSKQVLKSAALDTQGRRVVALLFERIKKIPANEFVDWTILEKDLAKAIQKQLDKPKNKELFEDALSHFIQKNLLPVLKKIPNESKDFVVELLLNAGLEALQEELPHILASIPIKEIVVSEISQMPPQEIEALFNSFAKKYFDRLVQYGFGFGIAFGFVLDNLLEFGLDYVE</sequence>
<evidence type="ECO:0000256" key="2">
    <source>
        <dbReference type="ARBA" id="ARBA00008053"/>
    </source>
</evidence>
<proteinExistence type="inferred from homology"/>
<dbReference type="PANTHER" id="PTHR35791">
    <property type="entry name" value="UPF0754 MEMBRANE PROTEIN YHEB"/>
    <property type="match status" value="1"/>
</dbReference>